<dbReference type="SUPFAM" id="SSF88697">
    <property type="entry name" value="PUA domain-like"/>
    <property type="match status" value="1"/>
</dbReference>
<name>A0A7C1JSZ8_THERO</name>
<dbReference type="Pfam" id="PF01878">
    <property type="entry name" value="EVE"/>
    <property type="match status" value="1"/>
</dbReference>
<dbReference type="CDD" id="cd21132">
    <property type="entry name" value="EVE-like"/>
    <property type="match status" value="1"/>
</dbReference>
<evidence type="ECO:0000313" key="1">
    <source>
        <dbReference type="EMBL" id="HEF64615.1"/>
    </source>
</evidence>
<proteinExistence type="predicted"/>
<accession>A0A7C1JSZ8</accession>
<protein>
    <submittedName>
        <fullName evidence="1">EVE domain-containing protein</fullName>
    </submittedName>
</protein>
<dbReference type="Gene3D" id="3.10.590.10">
    <property type="entry name" value="ph1033 like domains"/>
    <property type="match status" value="1"/>
</dbReference>
<reference evidence="1" key="1">
    <citation type="journal article" date="2020" name="mSystems">
        <title>Genome- and Community-Level Interaction Insights into Carbon Utilization and Element Cycling Functions of Hydrothermarchaeota in Hydrothermal Sediment.</title>
        <authorList>
            <person name="Zhou Z."/>
            <person name="Liu Y."/>
            <person name="Xu W."/>
            <person name="Pan J."/>
            <person name="Luo Z.H."/>
            <person name="Li M."/>
        </authorList>
    </citation>
    <scope>NUCLEOTIDE SEQUENCE [LARGE SCALE GENOMIC DNA]</scope>
    <source>
        <strain evidence="1">SpSt-222</strain>
    </source>
</reference>
<comment type="caution">
    <text evidence="1">The sequence shown here is derived from an EMBL/GenBank/DDBJ whole genome shotgun (WGS) entry which is preliminary data.</text>
</comment>
<sequence>MSAGQYWILVGSPENLEATRAHGFRLQGFKTRHRKKAESMRPGDRLVYYVTGVQGFAATATVTSEAFEDHTPIWTSRDPKKASEDYPWRVQIEPDIVLPPGLTVPAEQLAPLLDHTKKWPPEHWRLAFQGQLHRISERDFTLIRQALAQAAAVSEGVQR</sequence>
<dbReference type="InterPro" id="IPR015947">
    <property type="entry name" value="PUA-like_sf"/>
</dbReference>
<organism evidence="1">
    <name type="scientific">Thermomicrobium roseum</name>
    <dbReference type="NCBI Taxonomy" id="500"/>
    <lineage>
        <taxon>Bacteria</taxon>
        <taxon>Pseudomonadati</taxon>
        <taxon>Thermomicrobiota</taxon>
        <taxon>Thermomicrobia</taxon>
        <taxon>Thermomicrobiales</taxon>
        <taxon>Thermomicrobiaceae</taxon>
        <taxon>Thermomicrobium</taxon>
    </lineage>
</organism>
<dbReference type="AlphaFoldDB" id="A0A7C1JSZ8"/>
<dbReference type="EMBL" id="DSJL01000007">
    <property type="protein sequence ID" value="HEF64615.1"/>
    <property type="molecule type" value="Genomic_DNA"/>
</dbReference>
<gene>
    <name evidence="1" type="ORF">ENP47_03280</name>
</gene>
<dbReference type="InterPro" id="IPR002740">
    <property type="entry name" value="EVE_domain"/>
</dbReference>